<evidence type="ECO:0000256" key="1">
    <source>
        <dbReference type="SAM" id="MobiDB-lite"/>
    </source>
</evidence>
<keyword evidence="2" id="KW-0812">Transmembrane</keyword>
<dbReference type="AlphaFoldDB" id="A0A1L7WKR6"/>
<evidence type="ECO:0000313" key="3">
    <source>
        <dbReference type="EMBL" id="CZR53368.1"/>
    </source>
</evidence>
<accession>A0A1L7WKR6</accession>
<dbReference type="Proteomes" id="UP000184330">
    <property type="component" value="Unassembled WGS sequence"/>
</dbReference>
<keyword evidence="4" id="KW-1185">Reference proteome</keyword>
<organism evidence="3 4">
    <name type="scientific">Phialocephala subalpina</name>
    <dbReference type="NCBI Taxonomy" id="576137"/>
    <lineage>
        <taxon>Eukaryota</taxon>
        <taxon>Fungi</taxon>
        <taxon>Dikarya</taxon>
        <taxon>Ascomycota</taxon>
        <taxon>Pezizomycotina</taxon>
        <taxon>Leotiomycetes</taxon>
        <taxon>Helotiales</taxon>
        <taxon>Mollisiaceae</taxon>
        <taxon>Phialocephala</taxon>
        <taxon>Phialocephala fortinii species complex</taxon>
    </lineage>
</organism>
<evidence type="ECO:0000313" key="4">
    <source>
        <dbReference type="Proteomes" id="UP000184330"/>
    </source>
</evidence>
<name>A0A1L7WKR6_9HELO</name>
<gene>
    <name evidence="3" type="ORF">PAC_03246</name>
</gene>
<proteinExistence type="predicted"/>
<feature type="compositionally biased region" description="Basic and acidic residues" evidence="1">
    <location>
        <begin position="154"/>
        <end position="167"/>
    </location>
</feature>
<dbReference type="EMBL" id="FJOG01000003">
    <property type="protein sequence ID" value="CZR53368.1"/>
    <property type="molecule type" value="Genomic_DNA"/>
</dbReference>
<dbReference type="OrthoDB" id="5399485at2759"/>
<reference evidence="3 4" key="1">
    <citation type="submission" date="2016-03" db="EMBL/GenBank/DDBJ databases">
        <authorList>
            <person name="Ploux O."/>
        </authorList>
    </citation>
    <scope>NUCLEOTIDE SEQUENCE [LARGE SCALE GENOMIC DNA]</scope>
    <source>
        <strain evidence="3 4">UAMH 11012</strain>
    </source>
</reference>
<keyword evidence="2" id="KW-1133">Transmembrane helix</keyword>
<protein>
    <submittedName>
        <fullName evidence="3">Uncharacterized protein</fullName>
    </submittedName>
</protein>
<keyword evidence="2" id="KW-0472">Membrane</keyword>
<feature type="compositionally biased region" description="Polar residues" evidence="1">
    <location>
        <begin position="182"/>
        <end position="191"/>
    </location>
</feature>
<feature type="transmembrane region" description="Helical" evidence="2">
    <location>
        <begin position="35"/>
        <end position="55"/>
    </location>
</feature>
<evidence type="ECO:0000256" key="2">
    <source>
        <dbReference type="SAM" id="Phobius"/>
    </source>
</evidence>
<sequence>MVTGTSNSMWNASSIGISGSTYGCKEYQTVTQPPLFITVFVLILILLIILAADLLDLVWNAKNKHQSEVASLPIDLTDWQLALAKKLVNDDRITARDSPRCEYSWNEAENTIECRRAEKKGAASSPINEDKIVSTNDAQCTYVWNAEEKTIECKRSTEGYQTSHEEPVPSSSDGSISKMDTVVTSTPLPTR</sequence>
<feature type="region of interest" description="Disordered" evidence="1">
    <location>
        <begin position="154"/>
        <end position="191"/>
    </location>
</feature>